<evidence type="ECO:0000313" key="1">
    <source>
        <dbReference type="EMBL" id="PNU02494.1"/>
    </source>
</evidence>
<organism evidence="1 2">
    <name type="scientific">Novosphingobium guangzhouense</name>
    <dbReference type="NCBI Taxonomy" id="1850347"/>
    <lineage>
        <taxon>Bacteria</taxon>
        <taxon>Pseudomonadati</taxon>
        <taxon>Pseudomonadota</taxon>
        <taxon>Alphaproteobacteria</taxon>
        <taxon>Sphingomonadales</taxon>
        <taxon>Sphingomonadaceae</taxon>
        <taxon>Novosphingobium</taxon>
    </lineage>
</organism>
<dbReference type="EMBL" id="LYMM01000073">
    <property type="protein sequence ID" value="PNU02494.1"/>
    <property type="molecule type" value="Genomic_DNA"/>
</dbReference>
<comment type="caution">
    <text evidence="1">The sequence shown here is derived from an EMBL/GenBank/DDBJ whole genome shotgun (WGS) entry which is preliminary data.</text>
</comment>
<dbReference type="AlphaFoldDB" id="A0A2K2FUQ3"/>
<accession>A0A2K2FUQ3</accession>
<protein>
    <submittedName>
        <fullName evidence="1">Uncharacterized protein</fullName>
    </submittedName>
</protein>
<name>A0A2K2FUQ3_9SPHN</name>
<proteinExistence type="predicted"/>
<evidence type="ECO:0000313" key="2">
    <source>
        <dbReference type="Proteomes" id="UP000236327"/>
    </source>
</evidence>
<dbReference type="Proteomes" id="UP000236327">
    <property type="component" value="Unassembled WGS sequence"/>
</dbReference>
<gene>
    <name evidence="1" type="ORF">A8V01_08920</name>
</gene>
<keyword evidence="2" id="KW-1185">Reference proteome</keyword>
<reference evidence="1 2" key="1">
    <citation type="submission" date="2016-05" db="EMBL/GenBank/DDBJ databases">
        <title>Complete genome sequence of Novosphingobium guangzhouense SA925(T).</title>
        <authorList>
            <person name="Sha S."/>
        </authorList>
    </citation>
    <scope>NUCLEOTIDE SEQUENCE [LARGE SCALE GENOMIC DNA]</scope>
    <source>
        <strain evidence="1 2">SA925</strain>
    </source>
</reference>
<sequence>MGAAVMADTLPDTLITPGHQRYALIAGELAISGASELLRFHREGADGFSPFGDPEPVAVLAEALLRTARIEADSYPQTDQLNAEYVSAVGRLAAACDHFLQDQCSLTVLDIDGHIPAEDSANG</sequence>